<evidence type="ECO:0007829" key="6">
    <source>
        <dbReference type="PDB" id="7Y7A"/>
    </source>
</evidence>
<evidence type="ECO:0000256" key="1">
    <source>
        <dbReference type="SAM" id="MobiDB-lite"/>
    </source>
</evidence>
<feature type="domain" description="Photosystem II Psb31 protein" evidence="2">
    <location>
        <begin position="63"/>
        <end position="167"/>
    </location>
</feature>
<sequence length="213" mass="22501">MAFVNGVVPVAASASVHRRAVCVRMSEQDAALSRRAVLGLAGSAAAALALAAAPISPALADGAVSSATKYRARNLYGSRIFDAAPMIEKLVAAVNAKNWDTVESIVGKKGPLEDLKNSFTLFATGAYPTDKLVQTDLIGNTAVIYEMAGILRKAADQQDQKKALKAVNELVKSYKEYLAAGELKENPFADAPGQAWSGDFSPLRKTGKSPYIE</sequence>
<evidence type="ECO:0007829" key="5">
    <source>
        <dbReference type="PDB" id="7Y5E"/>
    </source>
</evidence>
<accession>A0A5J4Z270</accession>
<dbReference type="EMBL" id="VRMN01000002">
    <property type="protein sequence ID" value="KAA8497242.1"/>
    <property type="molecule type" value="Genomic_DNA"/>
</dbReference>
<evidence type="ECO:0000313" key="4">
    <source>
        <dbReference type="Proteomes" id="UP000324585"/>
    </source>
</evidence>
<dbReference type="PROSITE" id="PS51318">
    <property type="entry name" value="TAT"/>
    <property type="match status" value="1"/>
</dbReference>
<dbReference type="InterPro" id="IPR040933">
    <property type="entry name" value="PSII_Pbs31"/>
</dbReference>
<name>A0A5J4Z270_PORPP</name>
<dbReference type="EMDB" id="EMD-33618"/>
<evidence type="ECO:0000313" key="3">
    <source>
        <dbReference type="EMBL" id="KAA8497242.1"/>
    </source>
</evidence>
<dbReference type="InterPro" id="IPR006311">
    <property type="entry name" value="TAT_signal"/>
</dbReference>
<dbReference type="PDB" id="7Y5E">
    <property type="method" value="EM"/>
    <property type="resolution" value="3.30 A"/>
    <property type="chains" value="G6/GL/g6/gL=1-213"/>
</dbReference>
<reference evidence="5 6" key="2">
    <citation type="journal article" date="2023" name="Nature">
        <title>In situ structure of the red algal phycobilisome-PSII-PSI-LHC megacomplex.</title>
        <authorList>
            <person name="You X."/>
            <person name="Zhang X."/>
            <person name="Cheng J."/>
            <person name="Xiao Y."/>
            <person name="Ma J."/>
            <person name="Sun S."/>
            <person name="Zhang X."/>
            <person name="Wang H.W."/>
            <person name="Sui S.F."/>
        </authorList>
    </citation>
    <scope>STRUCTURE BY ELECTRON MICROSCOPY (3.30 ANGSTROMS)</scope>
</reference>
<feature type="region of interest" description="Disordered" evidence="1">
    <location>
        <begin position="187"/>
        <end position="213"/>
    </location>
</feature>
<dbReference type="EMDB" id="EMD-33658"/>
<dbReference type="OMA" id="VIYEMAG"/>
<dbReference type="Gene3D" id="1.20.120.1740">
    <property type="entry name" value="Sodium ion translocating NADH-quinone reductase subunit C-like"/>
    <property type="match status" value="1"/>
</dbReference>
<protein>
    <recommendedName>
        <fullName evidence="2">Photosystem II Psb31 protein domain-containing protein</fullName>
    </recommendedName>
</protein>
<reference evidence="4" key="1">
    <citation type="journal article" date="2019" name="Nat. Commun.">
        <title>Expansion of phycobilisome linker gene families in mesophilic red algae.</title>
        <authorList>
            <person name="Lee J."/>
            <person name="Kim D."/>
            <person name="Bhattacharya D."/>
            <person name="Yoon H.S."/>
        </authorList>
    </citation>
    <scope>NUCLEOTIDE SEQUENCE [LARGE SCALE GENOMIC DNA]</scope>
    <source>
        <strain evidence="4">CCMP 1328</strain>
    </source>
</reference>
<dbReference type="PDB" id="7Y7A">
    <property type="method" value="EM"/>
    <property type="resolution" value="4.30 A"/>
    <property type="chains" value="G9/GE/GO/GZ/Gm/g9/gE/gO/gZ/gm=1-213"/>
</dbReference>
<dbReference type="Proteomes" id="UP000324585">
    <property type="component" value="Unassembled WGS sequence"/>
</dbReference>
<dbReference type="AlphaFoldDB" id="A0A5J4Z270"/>
<dbReference type="Pfam" id="PF18240">
    <property type="entry name" value="PSII_Pbs31"/>
    <property type="match status" value="1"/>
</dbReference>
<organism evidence="3 4">
    <name type="scientific">Porphyridium purpureum</name>
    <name type="common">Red alga</name>
    <name type="synonym">Porphyridium cruentum</name>
    <dbReference type="NCBI Taxonomy" id="35688"/>
    <lineage>
        <taxon>Eukaryota</taxon>
        <taxon>Rhodophyta</taxon>
        <taxon>Bangiophyceae</taxon>
        <taxon>Porphyridiales</taxon>
        <taxon>Porphyridiaceae</taxon>
        <taxon>Porphyridium</taxon>
    </lineage>
</organism>
<gene>
    <name evidence="3" type="ORF">FVE85_0971</name>
</gene>
<evidence type="ECO:0000259" key="2">
    <source>
        <dbReference type="Pfam" id="PF18240"/>
    </source>
</evidence>
<keyword evidence="5 6" id="KW-0002">3D-structure</keyword>
<proteinExistence type="evidence at protein level"/>
<comment type="caution">
    <text evidence="3">The sequence shown here is derived from an EMBL/GenBank/DDBJ whole genome shotgun (WGS) entry which is preliminary data.</text>
</comment>
<keyword evidence="4" id="KW-1185">Reference proteome</keyword>